<evidence type="ECO:0000256" key="1">
    <source>
        <dbReference type="ARBA" id="ARBA00004123"/>
    </source>
</evidence>
<dbReference type="CDD" id="cd05171">
    <property type="entry name" value="PIKKc_ATM"/>
    <property type="match status" value="1"/>
</dbReference>
<evidence type="ECO:0000256" key="11">
    <source>
        <dbReference type="ARBA" id="ARBA00022763"/>
    </source>
</evidence>
<dbReference type="SUPFAM" id="SSF56112">
    <property type="entry name" value="Protein kinase-like (PK-like)"/>
    <property type="match status" value="1"/>
</dbReference>
<evidence type="ECO:0000259" key="24">
    <source>
        <dbReference type="PROSITE" id="PS51189"/>
    </source>
</evidence>
<keyword evidence="22" id="KW-0472">Membrane</keyword>
<dbReference type="GO" id="GO:0005524">
    <property type="term" value="F:ATP binding"/>
    <property type="evidence" value="ECO:0007669"/>
    <property type="project" value="UniProtKB-KW"/>
</dbReference>
<evidence type="ECO:0000256" key="21">
    <source>
        <dbReference type="SAM" id="MobiDB-lite"/>
    </source>
</evidence>
<keyword evidence="22" id="KW-1133">Transmembrane helix</keyword>
<evidence type="ECO:0000256" key="19">
    <source>
        <dbReference type="ARBA" id="ARBA00048679"/>
    </source>
</evidence>
<dbReference type="GO" id="GO:0006281">
    <property type="term" value="P:DNA repair"/>
    <property type="evidence" value="ECO:0007669"/>
    <property type="project" value="InterPro"/>
</dbReference>
<keyword evidence="11 20" id="KW-0227">DNA damage</keyword>
<sequence length="3409" mass="380291">MGEIYLDKALGLLSSDKQKERADGFQANESPDIKHILQQNKRSPKLLELNDKACHKIFEALFRFIAIERSIYIRAQRSNTKRPSATRLSTCASVLRIAVDIFLRNIRAKTVRAIIDHITETIPVPGEGLWDPLSVDYIKCITSLLQHPPHTEHLGDADWERLIDFCLDAINVQESDESQISIRSGHRSAAEDSLDASDAHLTPQRMTPAPGNREKFVGDRNTVVEVLACIQILTSSPSAPIQAAAESLLQGLVEFVKSPALMAGNSHQLAFSSINTVISRALFDQSELARSSLTDLIPIIRRLWTTKLQSLKDELLATIMLCLVIFVDLAHRNPSELLVRSIEGLASSLQLEYVKRSDRELLQPDETVFYQQGEHGNGPVYGPRLGNVRSEHSWTGLWALANLLKLTEKVSVQKPDHAFLEEQLSKKQRLTSGMHDVFRDAISATGALKICALQMIPFLEAEIDIDTKDSFVQRAIPSILDDNSTIATWTMIALTSIANGPSGQHRQLKRYWPQAVDLATRAFSSSVTSRAACKLLSTVLEADLLEYSIVSENIRSMLSSANLNGPSAISDSALKMWSLIARKRLQLSPGAAQNASQQICSWLREVWSIGNVTDRLQTAQIAAFARPLNLLDLFMACTNRPFKIPDFRYRGSSGVITRMWFYFHENEELLGYMFGTHCRILRSNPWNHGDSWSLKPSARQDVDDSVIIDILRAKSESFLQSWKTISGDRALHVTADVLQILTSFCMVCSMFGACLPPQSISRMQGLQQNCNTIWNSICEFLSTHESTAIQPCLEIISPILASESELEMSGMWNALYPVLCPLAETLEKIRQTHKAGALRERDIMDLDDQLTYKGDEVFVNQTILASNRAATCLFSDAATFQRCETIRLSIILRTETENATLEDSRSAIVEYLTGLDESDLLSTQSFLPAIYRRCSKLPRDDMIQVLEDLGEKCLQSYEMERCEASHKVCICMMTAFAASWTDSQADDLNDSAMDLYSWFMDGLLAKKRASSPVYIALSELVQAVQELCPSYGNQQSLPSPRTTLFKILQEGDIQVKFSVADFLPSLFERFLLKDHDAIFDDVLESLPRDPDWIEGIALRLLVLSRLASRWHTLLRRSIYHMFETPAQVPESLGYAQTCMGITSTSLGLRDGTELFRLFASQILYTWTETQSVMSMPYPIFEYGTLKDMILDVKDEVVGQMMMRAKESEIQELASFLDIPYVELLEASFHKAEAYSIARDISTPPEQGSQPKGVEIRLRKLLGPESFMARVEDNFPQIIAIFFKTLDRHDQIERAYSKRPSFRHALDIQTKISEKCASQSSLPANQQPSFRARYLLDELEFLCKRAGFELETIWSPALATFVCRYLLDSIHPALGSLHTCSVIRRIRVLVCLAGPIMLENYPLEMILSALRPLIVDVHCSEDVLGIFWYLLEAGKAYLLTNPGFTTGICVSTLVTLRKLFLSSPESTTQQSQFQAVLSIAQTFRRWLCAFTDDCQTSEWSREIKQSFAGLLDLARKLPSLANSASTHIENDLVFAILKDRDSAQSLLSKPSADLMLSLLCPEFTEDGGANKSSLGLDLEFGSHNFSLWETLHKFDDGPEYQLWAARMIGRSFAATGKINEKLMREQENDLFQTPEVNEHSNIAPQSKTTILQLLCSNLQVQDHAKTGLIERTLQVIITHIIDADGLQEYVDIIPQSLMPVLLWNPYSCPKLALPTAKLKICDLGLQEGAEHTHLTEWARNASLSLSSAASHDPVIGPLRAVLHMIPGLAVQVLPYIIHEVLLSELDRESRLRQAISGLFKNILSGVTTDTMPHARLVISCILYLRNQPIPKESTIVDRDNWLDINYGQASSAAHQCGLQKTALLFLEIEASRVMSGSRRSSVAKYEPPAGLLHDIFKNIDDPDLFYGIQQSSSLTTVMERLEYEGSGLKNLLFQSAQYDSEVQMSDNANPFGVLRALNATNLQGIANTMLSASGSANGVPASFDSMLQAATSLQQWDIPVSPLDVSPPATVFRAFQSLNTSASLSEVAVSLDNCLLATLKTLSETGQSTIELRNTMRALGIMTEMSDVLHASSAQEMKDEWEQIMARSSWLKTESYAEVGEILSWHEALFSSIRKNALLTSKSNLSPADSRLLEAKVFRQSLDVTRSHGVSQASLKSAISLSKLAAPCAELGMNIEGAAKFDLANVLWDQGEMTASIRMLQQLKGQTDLHKQAIPLSRAELLVTLGHHVAEARLEKPESILQDYLYPAVKELKGVSEGESAGRVYHGFASFCDQQLLNVDGMEDFKRVQQLRDRKEKELLGLEDMMKNAEGRERESLKIFRAKAKQWFDLDDREYQRLLRSREAFLQQCLENYLLALRESEIYNNDALRFCALWLDKSDSKTANTAVSRYVSEVPSRKFAPLMNQLSSRLLDVSDDFQSLLTELVFRICAEHPFHGMYQIFASSKSKGGKDQSSHSRFRAANKLVDRLKNDKDIGPTWIAVHNMNITYVRFAIDKPDSKFKTGAKIPLKKLPTGDRLGKDAETYKLPPPTMKIELRANLDYSDVPSIARFSSEFTLASGVSAPKIVTAVATNGVRYKQLYKGGNDDLRQDAIMEQVFEQVSSLLKDHQPTRQRNLGIRTYKVLPLTLNAGIIEFVPNTVPLHDYLMPAHQRYFPKDMKPSACRKHIADVQTRSFEQRVRTYRQVTEHFHPVMKYFFMEKFNNPDDWFSKRLAYTRSTAAISILGHVLGLGDRHGHNILLDEKTGEVVHIDLGVAFEQGRILPVPEVVPFRLTRDLVDGFGITKTEGVFRRCCEFTLEALRQESYSIMTILDVLRYDPLYSWTVSPFRMKKMQDNQDAGNGPPLLPGAEDKPATNEPSEADRALTVVAKKLSKTLSVTATVNELIQQATDEKNLAVLYCVVISGGSAANNLVDVFDAVRDSKDCLLSYIIPISDNGGSSSELIRIFGGPGIGDVRSRLLDTRHFATLLRKNSPANSERTAIKTLFNHRLPAQAGAAAHEWLTIVDGTSSLWKSITPAKKELIRSFFNMLNLEILKRARPPSSTFDFTSASVGNLFLTGARLFSGSFESAIYLLGSICGVQSDIVRVIPAINSNFSHHISATLADGTVIVGQNSISHPSETTALQRDRGNQPRRPSLLLADGDDLEDTGSDASDAVSYEEDHLPGSLATLRNKNISFNKAENEDLPSRISRIWYINPYGQEIRPPANPRVLEALSDAQAIIYSIGSLFTSIIPAIILRGVGKNIMTSPARHKILILNGSLDRETGPPSAPFLASDFVEAIARACEESRGRHPHGPSHHHEGSPSSPETIRPHPSIPYTAYVTHILHLDGPGTPQVDRERLAEMGIETLRLYGRKVTVIEGDKEVCVGMRYDPNALIQALEVVLGKKGDAMVRGGLGSGLGRRNTLDPGRRDK</sequence>
<dbReference type="Gene3D" id="3.30.1010.10">
    <property type="entry name" value="Phosphatidylinositol 3-kinase Catalytic Subunit, Chain A, domain 4"/>
    <property type="match status" value="1"/>
</dbReference>
<dbReference type="PROSITE" id="PS00916">
    <property type="entry name" value="PI3_4_KINASE_2"/>
    <property type="match status" value="1"/>
</dbReference>
<keyword evidence="14 20" id="KW-0156">Chromatin regulator</keyword>
<dbReference type="InterPro" id="IPR044107">
    <property type="entry name" value="PIKKc_ATM"/>
</dbReference>
<evidence type="ECO:0000256" key="15">
    <source>
        <dbReference type="ARBA" id="ARBA00022895"/>
    </source>
</evidence>
<dbReference type="PROSITE" id="PS51190">
    <property type="entry name" value="FATC"/>
    <property type="match status" value="1"/>
</dbReference>
<dbReference type="GO" id="GO:0035556">
    <property type="term" value="P:intracellular signal transduction"/>
    <property type="evidence" value="ECO:0007669"/>
    <property type="project" value="UniProtKB-ARBA"/>
</dbReference>
<comment type="catalytic activity">
    <reaction evidence="19">
        <text>L-seryl-[protein] + ATP = O-phospho-L-seryl-[protein] + ADP + H(+)</text>
        <dbReference type="Rhea" id="RHEA:17989"/>
        <dbReference type="Rhea" id="RHEA-COMP:9863"/>
        <dbReference type="Rhea" id="RHEA-COMP:11604"/>
        <dbReference type="ChEBI" id="CHEBI:15378"/>
        <dbReference type="ChEBI" id="CHEBI:29999"/>
        <dbReference type="ChEBI" id="CHEBI:30616"/>
        <dbReference type="ChEBI" id="CHEBI:83421"/>
        <dbReference type="ChEBI" id="CHEBI:456216"/>
        <dbReference type="EC" id="2.7.11.1"/>
    </reaction>
</comment>
<dbReference type="CDD" id="cd07187">
    <property type="entry name" value="YvcK_like"/>
    <property type="match status" value="1"/>
</dbReference>
<dbReference type="InterPro" id="IPR011009">
    <property type="entry name" value="Kinase-like_dom_sf"/>
</dbReference>
<dbReference type="InterPro" id="IPR018936">
    <property type="entry name" value="PI3/4_kinase_CS"/>
</dbReference>
<comment type="similarity">
    <text evidence="3 20">Belongs to the PI3/PI4-kinase family. ATM subfamily.</text>
</comment>
<evidence type="ECO:0000256" key="20">
    <source>
        <dbReference type="RuleBase" id="RU365027"/>
    </source>
</evidence>
<dbReference type="InterPro" id="IPR002882">
    <property type="entry name" value="CofD"/>
</dbReference>
<dbReference type="Proteomes" id="UP000190744">
    <property type="component" value="Unassembled WGS sequence"/>
</dbReference>
<feature type="region of interest" description="Disordered" evidence="21">
    <location>
        <begin position="3115"/>
        <end position="3151"/>
    </location>
</feature>
<evidence type="ECO:0000259" key="25">
    <source>
        <dbReference type="PROSITE" id="PS51190"/>
    </source>
</evidence>
<dbReference type="GO" id="GO:0005634">
    <property type="term" value="C:nucleus"/>
    <property type="evidence" value="ECO:0007669"/>
    <property type="project" value="UniProtKB-SubCell"/>
</dbReference>
<protein>
    <recommendedName>
        <fullName evidence="6 20">Serine/threonine-protein kinase Tel1</fullName>
        <ecNumber evidence="5 20">2.7.11.1</ecNumber>
    </recommendedName>
</protein>
<dbReference type="PANTHER" id="PTHR37079:SF4">
    <property type="entry name" value="SERINE_THREONINE-PROTEIN KINASE ATM"/>
    <property type="match status" value="1"/>
</dbReference>
<evidence type="ECO:0000256" key="2">
    <source>
        <dbReference type="ARBA" id="ARBA00004574"/>
    </source>
</evidence>
<evidence type="ECO:0000256" key="13">
    <source>
        <dbReference type="ARBA" id="ARBA00022840"/>
    </source>
</evidence>
<evidence type="ECO:0000256" key="8">
    <source>
        <dbReference type="ARBA" id="ARBA00022527"/>
    </source>
</evidence>
<dbReference type="InterPro" id="IPR003152">
    <property type="entry name" value="FATC_dom"/>
</dbReference>
<dbReference type="EC" id="2.7.11.1" evidence="5 20"/>
<name>A0A1S9RV84_PENBI</name>
<dbReference type="PROSITE" id="PS51189">
    <property type="entry name" value="FAT"/>
    <property type="match status" value="1"/>
</dbReference>
<accession>A0A1S9RV84</accession>
<dbReference type="FunFam" id="1.10.1070.11:FF:000025">
    <property type="entry name" value="Serine/threonine-protein kinase Tel1"/>
    <property type="match status" value="1"/>
</dbReference>
<feature type="region of interest" description="Disordered" evidence="21">
    <location>
        <begin position="192"/>
        <end position="213"/>
    </location>
</feature>
<dbReference type="SMART" id="SM01342">
    <property type="entry name" value="TAN"/>
    <property type="match status" value="1"/>
</dbReference>
<dbReference type="SUPFAM" id="SSF48371">
    <property type="entry name" value="ARM repeat"/>
    <property type="match status" value="1"/>
</dbReference>
<feature type="region of interest" description="Disordered" evidence="21">
    <location>
        <begin position="3283"/>
        <end position="3310"/>
    </location>
</feature>
<keyword evidence="7 20" id="KW-0158">Chromosome</keyword>
<keyword evidence="16 20" id="KW-0539">Nucleus</keyword>
<dbReference type="InterPro" id="IPR016024">
    <property type="entry name" value="ARM-type_fold"/>
</dbReference>
<evidence type="ECO:0000259" key="23">
    <source>
        <dbReference type="PROSITE" id="PS50290"/>
    </source>
</evidence>
<comment type="function">
    <text evidence="17 20">Serine/threonine protein kinase which activates checkpoint signaling upon genotoxic stresses such as ionizing radiation (IR), ultraviolet light (UV), or DNA replication stalling, thereby acting as a DNA damage sensor. Recognizes the substrate consensus sequence [ST]-Q. Phosphorylates histone H2A to form H2AS128ph (gamma-H2A) at sites of DNA damage, involved in the regulation of DNA damage response mechanism. Required for the control of telomere length and genome stability.</text>
</comment>
<evidence type="ECO:0000256" key="22">
    <source>
        <dbReference type="SAM" id="Phobius"/>
    </source>
</evidence>
<feature type="region of interest" description="Disordered" evidence="21">
    <location>
        <begin position="2831"/>
        <end position="2857"/>
    </location>
</feature>
<evidence type="ECO:0000256" key="9">
    <source>
        <dbReference type="ARBA" id="ARBA00022679"/>
    </source>
</evidence>
<gene>
    <name evidence="26" type="primary">tel1</name>
    <name evidence="26" type="ORF">PEBR_27962</name>
</gene>
<keyword evidence="9 20" id="KW-0808">Transferase</keyword>
<feature type="domain" description="PI3K/PI4K catalytic" evidence="23">
    <location>
        <begin position="2549"/>
        <end position="2863"/>
    </location>
</feature>
<comment type="caution">
    <text evidence="26">The sequence shown here is derived from an EMBL/GenBank/DDBJ whole genome shotgun (WGS) entry which is preliminary data.</text>
</comment>
<feature type="domain" description="FATC" evidence="25">
    <location>
        <begin position="2871"/>
        <end position="2907"/>
    </location>
</feature>
<evidence type="ECO:0000313" key="27">
    <source>
        <dbReference type="Proteomes" id="UP000190744"/>
    </source>
</evidence>
<comment type="catalytic activity">
    <reaction evidence="18 20">
        <text>L-threonyl-[protein] + ATP = O-phospho-L-threonyl-[protein] + ADP + H(+)</text>
        <dbReference type="Rhea" id="RHEA:46608"/>
        <dbReference type="Rhea" id="RHEA-COMP:11060"/>
        <dbReference type="Rhea" id="RHEA-COMP:11605"/>
        <dbReference type="ChEBI" id="CHEBI:15378"/>
        <dbReference type="ChEBI" id="CHEBI:30013"/>
        <dbReference type="ChEBI" id="CHEBI:30616"/>
        <dbReference type="ChEBI" id="CHEBI:61977"/>
        <dbReference type="ChEBI" id="CHEBI:456216"/>
        <dbReference type="EC" id="2.7.11.1"/>
    </reaction>
</comment>
<dbReference type="InterPro" id="IPR036940">
    <property type="entry name" value="PI3/4_kinase_cat_sf"/>
</dbReference>
<evidence type="ECO:0000256" key="7">
    <source>
        <dbReference type="ARBA" id="ARBA00022454"/>
    </source>
</evidence>
<comment type="subunit">
    <text evidence="4">Associates with DNA double-strand breaks.</text>
</comment>
<dbReference type="Pfam" id="PF01933">
    <property type="entry name" value="CofD"/>
    <property type="match status" value="1"/>
</dbReference>
<keyword evidence="13 20" id="KW-0067">ATP-binding</keyword>
<evidence type="ECO:0000313" key="26">
    <source>
        <dbReference type="EMBL" id="OOQ89444.1"/>
    </source>
</evidence>
<evidence type="ECO:0000256" key="14">
    <source>
        <dbReference type="ARBA" id="ARBA00022853"/>
    </source>
</evidence>
<organism evidence="26 27">
    <name type="scientific">Penicillium brasilianum</name>
    <dbReference type="NCBI Taxonomy" id="104259"/>
    <lineage>
        <taxon>Eukaryota</taxon>
        <taxon>Fungi</taxon>
        <taxon>Dikarya</taxon>
        <taxon>Ascomycota</taxon>
        <taxon>Pezizomycotina</taxon>
        <taxon>Eurotiomycetes</taxon>
        <taxon>Eurotiomycetidae</taxon>
        <taxon>Eurotiales</taxon>
        <taxon>Aspergillaceae</taxon>
        <taxon>Penicillium</taxon>
    </lineage>
</organism>
<dbReference type="EMBL" id="LJBN01000112">
    <property type="protein sequence ID" value="OOQ89444.1"/>
    <property type="molecule type" value="Genomic_DNA"/>
</dbReference>
<evidence type="ECO:0000256" key="3">
    <source>
        <dbReference type="ARBA" id="ARBA00010769"/>
    </source>
</evidence>
<dbReference type="InterPro" id="IPR000403">
    <property type="entry name" value="PI3/4_kinase_cat_dom"/>
</dbReference>
<keyword evidence="8 20" id="KW-0723">Serine/threonine-protein kinase</keyword>
<dbReference type="GO" id="GO:0000781">
    <property type="term" value="C:chromosome, telomeric region"/>
    <property type="evidence" value="ECO:0007669"/>
    <property type="project" value="UniProtKB-SubCell"/>
</dbReference>
<keyword evidence="12 20" id="KW-0418">Kinase</keyword>
<dbReference type="InterPro" id="IPR014009">
    <property type="entry name" value="PIK_FAT"/>
</dbReference>
<keyword evidence="10 20" id="KW-0547">Nucleotide-binding</keyword>
<feature type="domain" description="FAT" evidence="24">
    <location>
        <begin position="1847"/>
        <end position="2445"/>
    </location>
</feature>
<dbReference type="Gene3D" id="3.40.50.10680">
    <property type="entry name" value="CofD-like domains"/>
    <property type="match status" value="1"/>
</dbReference>
<dbReference type="GO" id="GO:0043743">
    <property type="term" value="F:LPPG:FO 2-phospho-L-lactate transferase activity"/>
    <property type="evidence" value="ECO:0007669"/>
    <property type="project" value="InterPro"/>
</dbReference>
<reference evidence="27" key="1">
    <citation type="submission" date="2015-09" db="EMBL/GenBank/DDBJ databases">
        <authorList>
            <person name="Fill T.P."/>
            <person name="Baretta J.F."/>
            <person name="de Almeida L.G."/>
            <person name="Rocha M."/>
            <person name="de Souza D.H."/>
            <person name="Malavazi I."/>
            <person name="Cerdeira L.T."/>
            <person name="Hong H."/>
            <person name="Samborskyy M."/>
            <person name="de Vasconcelos A.T."/>
            <person name="Leadlay P."/>
            <person name="Rodrigues-Filho E."/>
        </authorList>
    </citation>
    <scope>NUCLEOTIDE SEQUENCE [LARGE SCALE GENOMIC DNA]</scope>
    <source>
        <strain evidence="27">LaBioMMi 136</strain>
    </source>
</reference>
<evidence type="ECO:0000256" key="17">
    <source>
        <dbReference type="ARBA" id="ARBA00025079"/>
    </source>
</evidence>
<dbReference type="InterPro" id="IPR038136">
    <property type="entry name" value="CofD-like_dom_sf"/>
</dbReference>
<evidence type="ECO:0000256" key="10">
    <source>
        <dbReference type="ARBA" id="ARBA00022741"/>
    </source>
</evidence>
<dbReference type="FunFam" id="3.30.1010.10:FF:000019">
    <property type="entry name" value="Serine/threonine-protein kinase Tel1"/>
    <property type="match status" value="1"/>
</dbReference>
<dbReference type="Pfam" id="PF11640">
    <property type="entry name" value="TAN"/>
    <property type="match status" value="1"/>
</dbReference>
<dbReference type="InterPro" id="IPR038980">
    <property type="entry name" value="ATM_plant"/>
</dbReference>
<dbReference type="GO" id="GO:0006325">
    <property type="term" value="P:chromatin organization"/>
    <property type="evidence" value="ECO:0007669"/>
    <property type="project" value="UniProtKB-KW"/>
</dbReference>
<evidence type="ECO:0000256" key="18">
    <source>
        <dbReference type="ARBA" id="ARBA00047899"/>
    </source>
</evidence>
<feature type="transmembrane region" description="Helical" evidence="22">
    <location>
        <begin position="3216"/>
        <end position="3237"/>
    </location>
</feature>
<dbReference type="Gene3D" id="1.10.1070.11">
    <property type="entry name" value="Phosphatidylinositol 3-/4-kinase, catalytic domain"/>
    <property type="match status" value="1"/>
</dbReference>
<evidence type="ECO:0000256" key="12">
    <source>
        <dbReference type="ARBA" id="ARBA00022777"/>
    </source>
</evidence>
<comment type="subcellular location">
    <subcellularLocation>
        <location evidence="2 20">Chromosome</location>
        <location evidence="2 20">Telomere</location>
    </subcellularLocation>
    <subcellularLocation>
        <location evidence="1 20">Nucleus</location>
    </subcellularLocation>
</comment>
<evidence type="ECO:0000256" key="5">
    <source>
        <dbReference type="ARBA" id="ARBA00012513"/>
    </source>
</evidence>
<dbReference type="GO" id="GO:0004674">
    <property type="term" value="F:protein serine/threonine kinase activity"/>
    <property type="evidence" value="ECO:0007669"/>
    <property type="project" value="UniProtKB-KW"/>
</dbReference>
<keyword evidence="22" id="KW-0812">Transmembrane</keyword>
<evidence type="ECO:0000256" key="4">
    <source>
        <dbReference type="ARBA" id="ARBA00011370"/>
    </source>
</evidence>
<dbReference type="PANTHER" id="PTHR37079">
    <property type="entry name" value="SERINE/THREONINE-PROTEIN KINASE ATM"/>
    <property type="match status" value="1"/>
</dbReference>
<dbReference type="Pfam" id="PF00454">
    <property type="entry name" value="PI3_PI4_kinase"/>
    <property type="match status" value="1"/>
</dbReference>
<dbReference type="SMART" id="SM00146">
    <property type="entry name" value="PI3Kc"/>
    <property type="match status" value="1"/>
</dbReference>
<evidence type="ECO:0000256" key="6">
    <source>
        <dbReference type="ARBA" id="ARBA00014619"/>
    </source>
</evidence>
<proteinExistence type="inferred from homology"/>
<dbReference type="SUPFAM" id="SSF142338">
    <property type="entry name" value="CofD-like"/>
    <property type="match status" value="1"/>
</dbReference>
<keyword evidence="15 20" id="KW-0779">Telomere</keyword>
<dbReference type="Pfam" id="PF02260">
    <property type="entry name" value="FATC"/>
    <property type="match status" value="1"/>
</dbReference>
<dbReference type="PROSITE" id="PS50290">
    <property type="entry name" value="PI3_4_KINASE_3"/>
    <property type="match status" value="1"/>
</dbReference>
<dbReference type="GO" id="GO:0106310">
    <property type="term" value="F:protein serine kinase activity"/>
    <property type="evidence" value="ECO:0007669"/>
    <property type="project" value="RHEA"/>
</dbReference>
<dbReference type="InterPro" id="IPR021668">
    <property type="entry name" value="TAN"/>
</dbReference>
<evidence type="ECO:0000256" key="16">
    <source>
        <dbReference type="ARBA" id="ARBA00023242"/>
    </source>
</evidence>